<organism evidence="1 2">
    <name type="scientific">Crocosphaera watsonii WH 0402</name>
    <dbReference type="NCBI Taxonomy" id="1284629"/>
    <lineage>
        <taxon>Bacteria</taxon>
        <taxon>Bacillati</taxon>
        <taxon>Cyanobacteriota</taxon>
        <taxon>Cyanophyceae</taxon>
        <taxon>Oscillatoriophycideae</taxon>
        <taxon>Chroococcales</taxon>
        <taxon>Aphanothecaceae</taxon>
        <taxon>Crocosphaera</taxon>
    </lineage>
</organism>
<comment type="caution">
    <text evidence="1">The sequence shown here is derived from an EMBL/GenBank/DDBJ whole genome shotgun (WGS) entry which is preliminary data.</text>
</comment>
<dbReference type="AlphaFoldDB" id="T2JHJ2"/>
<reference evidence="1 2" key="2">
    <citation type="submission" date="2013-09" db="EMBL/GenBank/DDBJ databases">
        <title>Whole genome comparison of six Crocosphaera watsonii strains with differing phenotypes.</title>
        <authorList>
            <person name="Bench S.R."/>
            <person name="Heller P."/>
            <person name="Frank I."/>
            <person name="Arciniega M."/>
            <person name="Shilova I.N."/>
            <person name="Zehr J.P."/>
        </authorList>
    </citation>
    <scope>NUCLEOTIDE SEQUENCE [LARGE SCALE GENOMIC DNA]</scope>
    <source>
        <strain evidence="1 2">WH 0402</strain>
    </source>
</reference>
<dbReference type="EMBL" id="CAQN01000147">
    <property type="protein sequence ID" value="CCQ65288.1"/>
    <property type="molecule type" value="Genomic_DNA"/>
</dbReference>
<reference evidence="1 2" key="1">
    <citation type="submission" date="2013-01" db="EMBL/GenBank/DDBJ databases">
        <authorList>
            <person name="Bench S."/>
        </authorList>
    </citation>
    <scope>NUCLEOTIDE SEQUENCE [LARGE SCALE GENOMIC DNA]</scope>
    <source>
        <strain evidence="1 2">WH 0402</strain>
    </source>
</reference>
<dbReference type="Proteomes" id="UP000018130">
    <property type="component" value="Unassembled WGS sequence"/>
</dbReference>
<evidence type="ECO:0000313" key="2">
    <source>
        <dbReference type="Proteomes" id="UP000018130"/>
    </source>
</evidence>
<accession>T2JHJ2</accession>
<gene>
    <name evidence="1" type="ORF">CWATWH0402_5274</name>
</gene>
<protein>
    <submittedName>
        <fullName evidence="1">Uncharacterized protein</fullName>
    </submittedName>
</protein>
<evidence type="ECO:0000313" key="1">
    <source>
        <dbReference type="EMBL" id="CCQ65288.1"/>
    </source>
</evidence>
<proteinExistence type="predicted"/>
<name>T2JHJ2_CROWT</name>
<sequence length="41" mass="4741">MLNFTPITLILAAIKREKVWANSKLYFHLCPLTFGESPQTF</sequence>